<sequence length="325" mass="35361">MMAALAPLLLAGCAAWSPSPETPAPMHSILNTPVIDSGTGRPTTVEALAAQWRDVDVVIIGELHGHNGSHLLEARMQAALYAEHPDQVLSLEPFNVDHQSVLDRYLAGKLGEAEMIDDAEAWKNYRAGYRPLVAFAAELGLPVIAANAPALAVRCVGREGPDALTRLDPALQALLPEQPFLSDPAYRERFFEAMGGHGRGSGDDNPLENRYRAQLLRDNTMASRILHALQDHPGAQVLHITGVFHSEDRLGTVALLKARDPELEIRVLTPVTVDNPTHPSYNADDLSGGDAIYLLAPLPPEYLDQARMIDAIRQQFSDARDMTCP</sequence>
<keyword evidence="1" id="KW-0732">Signal</keyword>
<comment type="caution">
    <text evidence="3">The sequence shown here is derived from an EMBL/GenBank/DDBJ whole genome shotgun (WGS) entry which is preliminary data.</text>
</comment>
<evidence type="ECO:0000256" key="1">
    <source>
        <dbReference type="SAM" id="SignalP"/>
    </source>
</evidence>
<dbReference type="SUPFAM" id="SSF159501">
    <property type="entry name" value="EreA/ChaN-like"/>
    <property type="match status" value="1"/>
</dbReference>
<gene>
    <name evidence="3" type="ORF">EZI54_05820</name>
</gene>
<dbReference type="CDD" id="cd14727">
    <property type="entry name" value="ChanN-like"/>
    <property type="match status" value="1"/>
</dbReference>
<feature type="signal peptide" evidence="1">
    <location>
        <begin position="1"/>
        <end position="17"/>
    </location>
</feature>
<feature type="domain" description="Haem-binding uptake Tiki superfamily ChaN" evidence="2">
    <location>
        <begin position="48"/>
        <end position="255"/>
    </location>
</feature>
<evidence type="ECO:0000313" key="3">
    <source>
        <dbReference type="EMBL" id="TBW57997.1"/>
    </source>
</evidence>
<dbReference type="Proteomes" id="UP000313645">
    <property type="component" value="Unassembled WGS sequence"/>
</dbReference>
<evidence type="ECO:0000313" key="4">
    <source>
        <dbReference type="Proteomes" id="UP000313645"/>
    </source>
</evidence>
<reference evidence="3 4" key="1">
    <citation type="submission" date="2019-02" db="EMBL/GenBank/DDBJ databases">
        <title>Marinobacter halodurans sp. nov., a marine bacterium isolated from sea tidal flat.</title>
        <authorList>
            <person name="Yoo Y."/>
            <person name="Lee D.W."/>
            <person name="Kim B.S."/>
            <person name="Kim J.-J."/>
        </authorList>
    </citation>
    <scope>NUCLEOTIDE SEQUENCE [LARGE SCALE GENOMIC DNA]</scope>
    <source>
        <strain evidence="3 4">YJ-S3-2</strain>
    </source>
</reference>
<name>A0ABY1ZRD8_9GAMM</name>
<dbReference type="Gene3D" id="3.40.50.11550">
    <property type="match status" value="1"/>
</dbReference>
<dbReference type="Pfam" id="PF04187">
    <property type="entry name" value="Cofac_haem_bdg"/>
    <property type="match status" value="1"/>
</dbReference>
<accession>A0ABY1ZRD8</accession>
<dbReference type="InterPro" id="IPR007314">
    <property type="entry name" value="Cofac_haem-bd_dom"/>
</dbReference>
<proteinExistence type="predicted"/>
<evidence type="ECO:0000259" key="2">
    <source>
        <dbReference type="Pfam" id="PF04187"/>
    </source>
</evidence>
<feature type="chain" id="PRO_5045935223" description="Haem-binding uptake Tiki superfamily ChaN domain-containing protein" evidence="1">
    <location>
        <begin position="18"/>
        <end position="325"/>
    </location>
</feature>
<organism evidence="3 4">
    <name type="scientific">Marinobacter halodurans</name>
    <dbReference type="NCBI Taxonomy" id="2528979"/>
    <lineage>
        <taxon>Bacteria</taxon>
        <taxon>Pseudomonadati</taxon>
        <taxon>Pseudomonadota</taxon>
        <taxon>Gammaproteobacteria</taxon>
        <taxon>Pseudomonadales</taxon>
        <taxon>Marinobacteraceae</taxon>
        <taxon>Marinobacter</taxon>
    </lineage>
</organism>
<protein>
    <recommendedName>
        <fullName evidence="2">Haem-binding uptake Tiki superfamily ChaN domain-containing protein</fullName>
    </recommendedName>
</protein>
<dbReference type="EMBL" id="SJDL01000006">
    <property type="protein sequence ID" value="TBW57997.1"/>
    <property type="molecule type" value="Genomic_DNA"/>
</dbReference>
<keyword evidence="4" id="KW-1185">Reference proteome</keyword>